<dbReference type="Pfam" id="PF09719">
    <property type="entry name" value="C_GCAxxG_C_C"/>
    <property type="match status" value="1"/>
</dbReference>
<name>A0AAE3A9A4_9FIRM</name>
<dbReference type="RefSeq" id="WP_308459078.1">
    <property type="nucleotide sequence ID" value="NZ_JAJEPS010000004.1"/>
</dbReference>
<dbReference type="NCBIfam" id="TIGR01909">
    <property type="entry name" value="C_GCAxxG_C_C"/>
    <property type="match status" value="1"/>
</dbReference>
<comment type="caution">
    <text evidence="1">The sequence shown here is derived from an EMBL/GenBank/DDBJ whole genome shotgun (WGS) entry which is preliminary data.</text>
</comment>
<dbReference type="EMBL" id="JAJEPS010000004">
    <property type="protein sequence ID" value="MCC2125738.1"/>
    <property type="molecule type" value="Genomic_DNA"/>
</dbReference>
<dbReference type="InterPro" id="IPR010181">
    <property type="entry name" value="CGCAxxGCC_motif"/>
</dbReference>
<dbReference type="Proteomes" id="UP001198220">
    <property type="component" value="Unassembled WGS sequence"/>
</dbReference>
<organism evidence="1 2">
    <name type="scientific">Hominiventricola filiformis</name>
    <dbReference type="NCBI Taxonomy" id="2885352"/>
    <lineage>
        <taxon>Bacteria</taxon>
        <taxon>Bacillati</taxon>
        <taxon>Bacillota</taxon>
        <taxon>Clostridia</taxon>
        <taxon>Lachnospirales</taxon>
        <taxon>Lachnospiraceae</taxon>
        <taxon>Hominiventricola</taxon>
    </lineage>
</organism>
<dbReference type="AlphaFoldDB" id="A0AAE3A9A4"/>
<proteinExistence type="predicted"/>
<protein>
    <submittedName>
        <fullName evidence="1">C-GCAxxG-C-C family protein</fullName>
    </submittedName>
</protein>
<keyword evidence="2" id="KW-1185">Reference proteome</keyword>
<accession>A0AAE3A9A4</accession>
<gene>
    <name evidence="1" type="ORF">LKD36_06030</name>
</gene>
<evidence type="ECO:0000313" key="1">
    <source>
        <dbReference type="EMBL" id="MCC2125738.1"/>
    </source>
</evidence>
<sequence length="138" mass="14617">MDSRIKDTIVRHDKGFNCAQAVACTYCDLLGYKEEDIFRMTEGFGAGMGGMQATCGALSGAVLLAGLKNSDGAIDAPKTKGRTYQLSKTMVNQFREKCGSTVCCELKGITTGTPIHSCADCIMDAAAIVENVLFGGEE</sequence>
<reference evidence="1 2" key="1">
    <citation type="submission" date="2021-10" db="EMBL/GenBank/DDBJ databases">
        <title>Anaerobic single-cell dispensing facilitates the cultivation of human gut bacteria.</title>
        <authorList>
            <person name="Afrizal A."/>
        </authorList>
    </citation>
    <scope>NUCLEOTIDE SEQUENCE [LARGE SCALE GENOMIC DNA]</scope>
    <source>
        <strain evidence="1 2">CLA-AA-H276</strain>
    </source>
</reference>
<evidence type="ECO:0000313" key="2">
    <source>
        <dbReference type="Proteomes" id="UP001198220"/>
    </source>
</evidence>